<dbReference type="AlphaFoldDB" id="A0A0L8V397"/>
<dbReference type="GO" id="GO:0046872">
    <property type="term" value="F:metal ion binding"/>
    <property type="evidence" value="ECO:0007669"/>
    <property type="project" value="UniProtKB-KW"/>
</dbReference>
<keyword evidence="1" id="KW-0479">Metal-binding</keyword>
<dbReference type="Gene3D" id="2.60.120.10">
    <property type="entry name" value="Jelly Rolls"/>
    <property type="match status" value="1"/>
</dbReference>
<dbReference type="PANTHER" id="PTHR42742">
    <property type="entry name" value="TRANSCRIPTIONAL REPRESSOR MPRA"/>
    <property type="match status" value="1"/>
</dbReference>
<name>A0A0L8V397_9BACT</name>
<dbReference type="PANTHER" id="PTHR42742:SF3">
    <property type="entry name" value="FRUCTOKINASE"/>
    <property type="match status" value="1"/>
</dbReference>
<dbReference type="STRING" id="1409788.NC99_42680"/>
<dbReference type="Proteomes" id="UP000036958">
    <property type="component" value="Unassembled WGS sequence"/>
</dbReference>
<proteinExistence type="predicted"/>
<protein>
    <submittedName>
        <fullName evidence="3">ROK family transcriptional regulator</fullName>
    </submittedName>
</protein>
<dbReference type="OrthoDB" id="9808275at2"/>
<gene>
    <name evidence="3" type="ORF">NC99_42680</name>
</gene>
<organism evidence="3 4">
    <name type="scientific">Sunxiuqinia dokdonensis</name>
    <dbReference type="NCBI Taxonomy" id="1409788"/>
    <lineage>
        <taxon>Bacteria</taxon>
        <taxon>Pseudomonadati</taxon>
        <taxon>Bacteroidota</taxon>
        <taxon>Bacteroidia</taxon>
        <taxon>Marinilabiliales</taxon>
        <taxon>Prolixibacteraceae</taxon>
        <taxon>Sunxiuqinia</taxon>
    </lineage>
</organism>
<evidence type="ECO:0000313" key="3">
    <source>
        <dbReference type="EMBL" id="KOH42906.1"/>
    </source>
</evidence>
<reference evidence="4" key="1">
    <citation type="submission" date="2015-07" db="EMBL/GenBank/DDBJ databases">
        <title>Genome sequencing of Sunxiuqinia dokdonensis strain SK.</title>
        <authorList>
            <person name="Ahn S."/>
            <person name="Kim B.-C."/>
        </authorList>
    </citation>
    <scope>NUCLEOTIDE SEQUENCE [LARGE SCALE GENOMIC DNA]</scope>
    <source>
        <strain evidence="4">SK</strain>
    </source>
</reference>
<dbReference type="PATRIC" id="fig|1409788.3.peg.4360"/>
<keyword evidence="4" id="KW-1185">Reference proteome</keyword>
<dbReference type="InterPro" id="IPR011051">
    <property type="entry name" value="RmlC_Cupin_sf"/>
</dbReference>
<comment type="caution">
    <text evidence="3">The sequence shown here is derived from an EMBL/GenBank/DDBJ whole genome shotgun (WGS) entry which is preliminary data.</text>
</comment>
<evidence type="ECO:0000256" key="2">
    <source>
        <dbReference type="ARBA" id="ARBA00022833"/>
    </source>
</evidence>
<dbReference type="RefSeq" id="WP_053187999.1">
    <property type="nucleotide sequence ID" value="NZ_LGIA01000207.1"/>
</dbReference>
<dbReference type="InterPro" id="IPR051804">
    <property type="entry name" value="Carb_Metab_Reg_Kinase/Isom"/>
</dbReference>
<dbReference type="SUPFAM" id="SSF51182">
    <property type="entry name" value="RmlC-like cupins"/>
    <property type="match status" value="1"/>
</dbReference>
<dbReference type="InterPro" id="IPR014710">
    <property type="entry name" value="RmlC-like_jellyroll"/>
</dbReference>
<dbReference type="EMBL" id="LGIA01000207">
    <property type="protein sequence ID" value="KOH42906.1"/>
    <property type="molecule type" value="Genomic_DNA"/>
</dbReference>
<evidence type="ECO:0000313" key="4">
    <source>
        <dbReference type="Proteomes" id="UP000036958"/>
    </source>
</evidence>
<keyword evidence="2" id="KW-0862">Zinc</keyword>
<accession>A0A0L8V397</accession>
<dbReference type="CDD" id="cd07010">
    <property type="entry name" value="cupin_PMI_type_I_N_bac"/>
    <property type="match status" value="1"/>
</dbReference>
<sequence>MKNYRKTDQFLRPVTKPDQQAGTYDIYPSLSLEAGTIKAGLKGLAQAISGREQVVIDGYQGIFFDALKDELDAELQAIGKTVHWTDVSVAMKTVSEIDEMVKPFLGGDDPLFGTRTSLTLADFFDAQKLKQLKPSSEADLSILIGPGAALAGWEACVVYVDLPKNELQFRARAEAITNLGASMPEPIKTMYKRFYFVDWVVLNKHKQHLLSEIDFLVDGQQPDAMSWMTGADLHKALRTMATNLFRVRPWFEPGAWGGQWIKDKIPGLNKEVVNYAWSFELIVPENGLLFESDGLLLEVSFDSLMFQEQEAVLGEHAAQYGAEFPIRFDFLDTFDGGNLSIQCHPQVDYIQKHFGENITQEETYYILDADPDAKCYLGFQEDIDPKAFEADLTYSFENKKPIDITRHVQVLDSKKHDLFLIPPGTIHGSGTNNLVLEISTTPYIFTFKMYDWLRLDMDGSPRPINIKRGMDNLNFDRKGSYVPEKLVAHPSVLEEGSDWKLFHLPTHENHSYDVHRFYFNSEVEVETESKCHVLSLVEGSRILVETANGLKQRFSYGETFVIPAAANSYRIINESESPAMVVKAFLK</sequence>
<evidence type="ECO:0000256" key="1">
    <source>
        <dbReference type="ARBA" id="ARBA00022723"/>
    </source>
</evidence>